<evidence type="ECO:0000256" key="7">
    <source>
        <dbReference type="SAM" id="Phobius"/>
    </source>
</evidence>
<dbReference type="RefSeq" id="WP_131852528.1">
    <property type="nucleotide sequence ID" value="NZ_SKFH01000022.1"/>
</dbReference>
<protein>
    <submittedName>
        <fullName evidence="8">Diacylglyceryl transferase</fullName>
    </submittedName>
</protein>
<keyword evidence="5 7" id="KW-1133">Transmembrane helix</keyword>
<feature type="transmembrane region" description="Helical" evidence="7">
    <location>
        <begin position="20"/>
        <end position="41"/>
    </location>
</feature>
<dbReference type="EMBL" id="SKFH01000022">
    <property type="protein sequence ID" value="TCZ69337.1"/>
    <property type="molecule type" value="Genomic_DNA"/>
</dbReference>
<accession>A0A4R4E297</accession>
<keyword evidence="9" id="KW-1185">Reference proteome</keyword>
<feature type="transmembrane region" description="Helical" evidence="7">
    <location>
        <begin position="191"/>
        <end position="209"/>
    </location>
</feature>
<dbReference type="PANTHER" id="PTHR30589:SF0">
    <property type="entry name" value="PHOSPHATIDYLGLYCEROL--PROLIPOPROTEIN DIACYLGLYCERYL TRANSFERASE"/>
    <property type="match status" value="1"/>
</dbReference>
<name>A0A4R4E297_9BACT</name>
<evidence type="ECO:0000313" key="9">
    <source>
        <dbReference type="Proteomes" id="UP000295164"/>
    </source>
</evidence>
<dbReference type="Pfam" id="PF01790">
    <property type="entry name" value="LGT"/>
    <property type="match status" value="1"/>
</dbReference>
<keyword evidence="4 7" id="KW-0812">Transmembrane</keyword>
<gene>
    <name evidence="8" type="ORF">E0486_12545</name>
</gene>
<evidence type="ECO:0000256" key="4">
    <source>
        <dbReference type="ARBA" id="ARBA00022692"/>
    </source>
</evidence>
<dbReference type="GO" id="GO:0042158">
    <property type="term" value="P:lipoprotein biosynthetic process"/>
    <property type="evidence" value="ECO:0007669"/>
    <property type="project" value="InterPro"/>
</dbReference>
<proteinExistence type="inferred from homology"/>
<feature type="transmembrane region" description="Helical" evidence="7">
    <location>
        <begin position="342"/>
        <end position="359"/>
    </location>
</feature>
<comment type="similarity">
    <text evidence="1">Belongs to the Lgt family.</text>
</comment>
<dbReference type="InterPro" id="IPR001640">
    <property type="entry name" value="Lgt"/>
</dbReference>
<dbReference type="OrthoDB" id="871140at2"/>
<keyword evidence="2" id="KW-1003">Cell membrane</keyword>
<comment type="caution">
    <text evidence="8">The sequence shown here is derived from an EMBL/GenBank/DDBJ whole genome shotgun (WGS) entry which is preliminary data.</text>
</comment>
<evidence type="ECO:0000256" key="2">
    <source>
        <dbReference type="ARBA" id="ARBA00022475"/>
    </source>
</evidence>
<evidence type="ECO:0000256" key="5">
    <source>
        <dbReference type="ARBA" id="ARBA00022989"/>
    </source>
</evidence>
<evidence type="ECO:0000256" key="1">
    <source>
        <dbReference type="ARBA" id="ARBA00007150"/>
    </source>
</evidence>
<keyword evidence="6 7" id="KW-0472">Membrane</keyword>
<feature type="transmembrane region" description="Helical" evidence="7">
    <location>
        <begin position="102"/>
        <end position="124"/>
    </location>
</feature>
<evidence type="ECO:0000313" key="8">
    <source>
        <dbReference type="EMBL" id="TCZ69337.1"/>
    </source>
</evidence>
<feature type="transmembrane region" description="Helical" evidence="7">
    <location>
        <begin position="150"/>
        <end position="171"/>
    </location>
</feature>
<dbReference type="Proteomes" id="UP000295164">
    <property type="component" value="Unassembled WGS sequence"/>
</dbReference>
<feature type="transmembrane region" description="Helical" evidence="7">
    <location>
        <begin position="403"/>
        <end position="421"/>
    </location>
</feature>
<sequence length="432" mass="47975">MYPNLYYAFRDLFGIEAGFLRIVNTFGFFVALAFLLAASLLSRELRRKSRLGLLQPTDEQVLVGQPASIGELLINFIGGFVIGFKIGGMITLGSDVLQDPQAYLFSGMGSPLIGILLGGVLAGWKWWEKRKQQLPKPEKRTIRLWPHDRVGEFTILALIFGLLGAKLFDIFENWGDFLKHPADYIFSPAGLTFYGGLILATIAIVWYARKHRIPVRHLADAMAPALMIAYAVGRIGCQVAGDGDWGIYNSAYTVNAQNQVVDAAPGDYERSLQTHAAYMHSRWRESGGVPEHKAFKKPAGFLPNWFVAYNYPHNVNEDGVPIAGCTDNKYCNALPVPVYPTPLYEILAGTALFFLLWGLRTRLKPAGALFCLYLIVNGVERFLVETIRVNTRIDFLPGHPTQAEVIAIGLVLTGVGLWIWLARKNRANTATV</sequence>
<dbReference type="GO" id="GO:0005886">
    <property type="term" value="C:plasma membrane"/>
    <property type="evidence" value="ECO:0007669"/>
    <property type="project" value="InterPro"/>
</dbReference>
<dbReference type="AlphaFoldDB" id="A0A4R4E297"/>
<reference evidence="8 9" key="1">
    <citation type="submission" date="2019-03" db="EMBL/GenBank/DDBJ databases">
        <authorList>
            <person name="Kim M.K.M."/>
        </authorList>
    </citation>
    <scope>NUCLEOTIDE SEQUENCE [LARGE SCALE GENOMIC DNA]</scope>
    <source>
        <strain evidence="8 9">17J68-15</strain>
    </source>
</reference>
<dbReference type="GO" id="GO:0008961">
    <property type="term" value="F:phosphatidylglycerol-prolipoprotein diacylglyceryl transferase activity"/>
    <property type="evidence" value="ECO:0007669"/>
    <property type="project" value="InterPro"/>
</dbReference>
<organism evidence="8 9">
    <name type="scientific">Flaviaesturariibacter aridisoli</name>
    <dbReference type="NCBI Taxonomy" id="2545761"/>
    <lineage>
        <taxon>Bacteria</taxon>
        <taxon>Pseudomonadati</taxon>
        <taxon>Bacteroidota</taxon>
        <taxon>Chitinophagia</taxon>
        <taxon>Chitinophagales</taxon>
        <taxon>Chitinophagaceae</taxon>
        <taxon>Flaviaestuariibacter</taxon>
    </lineage>
</organism>
<keyword evidence="3 8" id="KW-0808">Transferase</keyword>
<evidence type="ECO:0000256" key="3">
    <source>
        <dbReference type="ARBA" id="ARBA00022679"/>
    </source>
</evidence>
<evidence type="ECO:0000256" key="6">
    <source>
        <dbReference type="ARBA" id="ARBA00023136"/>
    </source>
</evidence>
<feature type="transmembrane region" description="Helical" evidence="7">
    <location>
        <begin position="72"/>
        <end position="90"/>
    </location>
</feature>
<dbReference type="PANTHER" id="PTHR30589">
    <property type="entry name" value="PROLIPOPROTEIN DIACYLGLYCERYL TRANSFERASE"/>
    <property type="match status" value="1"/>
</dbReference>